<gene>
    <name evidence="1" type="ORF">SORDD27_01401</name>
</gene>
<dbReference type="AlphaFoldDB" id="A0A139PVV5"/>
<accession>A0A139PVV5</accession>
<evidence type="ECO:0000313" key="2">
    <source>
        <dbReference type="Proteomes" id="UP000072363"/>
    </source>
</evidence>
<sequence>MHILDRLWPIQLIQVVKQALCIGRNFEHPLTHRFADNWIASTLRRSVRKDFFVCDSCSQLFNPVYRHFGFIGQAFFVKLSENPLRPLIVVWICCVNLTIPVIREAKRIDLTFEVGNVFRCEFCWVIPCIHGVLLCRQTKSIPTHWVKDIVTLGTFVTAKDISRCITFWVSYVQTCSRRVREHVKRIKLRF</sequence>
<proteinExistence type="predicted"/>
<dbReference type="EMBL" id="LQNZ01000119">
    <property type="protein sequence ID" value="KXT94271.1"/>
    <property type="molecule type" value="Genomic_DNA"/>
</dbReference>
<evidence type="ECO:0000313" key="1">
    <source>
        <dbReference type="EMBL" id="KXT94271.1"/>
    </source>
</evidence>
<dbReference type="Proteomes" id="UP000072363">
    <property type="component" value="Unassembled WGS sequence"/>
</dbReference>
<protein>
    <submittedName>
        <fullName evidence="1">Uncharacterized protein</fullName>
    </submittedName>
</protein>
<organism evidence="1 2">
    <name type="scientific">Streptococcus oralis</name>
    <dbReference type="NCBI Taxonomy" id="1303"/>
    <lineage>
        <taxon>Bacteria</taxon>
        <taxon>Bacillati</taxon>
        <taxon>Bacillota</taxon>
        <taxon>Bacilli</taxon>
        <taxon>Lactobacillales</taxon>
        <taxon>Streptococcaceae</taxon>
        <taxon>Streptococcus</taxon>
    </lineage>
</organism>
<dbReference type="AntiFam" id="ANF00083">
    <property type="entry name" value="Shadow ORF (opposite leuS)"/>
</dbReference>
<name>A0A139PVV5_STROR</name>
<reference evidence="1 2" key="1">
    <citation type="submission" date="2016-01" db="EMBL/GenBank/DDBJ databases">
        <title>Highly variable Streptococcus oralis are common among viridans streptococci isolated from primates.</title>
        <authorList>
            <person name="Denapaite D."/>
            <person name="Rieger M."/>
            <person name="Koendgen S."/>
            <person name="Brueckner R."/>
            <person name="Ochigava I."/>
            <person name="Kappeler P."/>
            <person name="Maetz-Rensing K."/>
            <person name="Leendertz F."/>
            <person name="Hakenbeck R."/>
        </authorList>
    </citation>
    <scope>NUCLEOTIDE SEQUENCE [LARGE SCALE GENOMIC DNA]</scope>
    <source>
        <strain evidence="1 2">DD27</strain>
    </source>
</reference>
<comment type="caution">
    <text evidence="1">The sequence shown here is derived from an EMBL/GenBank/DDBJ whole genome shotgun (WGS) entry which is preliminary data.</text>
</comment>